<keyword evidence="3" id="KW-1185">Reference proteome</keyword>
<feature type="signal peptide" evidence="1">
    <location>
        <begin position="1"/>
        <end position="23"/>
    </location>
</feature>
<feature type="chain" id="PRO_5020227247" evidence="1">
    <location>
        <begin position="24"/>
        <end position="78"/>
    </location>
</feature>
<evidence type="ECO:0000256" key="1">
    <source>
        <dbReference type="SAM" id="SignalP"/>
    </source>
</evidence>
<comment type="caution">
    <text evidence="2">The sequence shown here is derived from an EMBL/GenBank/DDBJ whole genome shotgun (WGS) entry which is preliminary data.</text>
</comment>
<evidence type="ECO:0000313" key="2">
    <source>
        <dbReference type="EMBL" id="RYC33166.1"/>
    </source>
</evidence>
<keyword evidence="1" id="KW-0732">Signal</keyword>
<dbReference type="Proteomes" id="UP000290759">
    <property type="component" value="Unassembled WGS sequence"/>
</dbReference>
<proteinExistence type="predicted"/>
<protein>
    <submittedName>
        <fullName evidence="2">Uncharacterized protein</fullName>
    </submittedName>
</protein>
<dbReference type="RefSeq" id="WP_129223991.1">
    <property type="nucleotide sequence ID" value="NZ_QYBB01000003.1"/>
</dbReference>
<dbReference type="AlphaFoldDB" id="A0A4Q2UDJ7"/>
<dbReference type="EMBL" id="QYBB01000003">
    <property type="protein sequence ID" value="RYC33166.1"/>
    <property type="molecule type" value="Genomic_DNA"/>
</dbReference>
<evidence type="ECO:0000313" key="3">
    <source>
        <dbReference type="Proteomes" id="UP000290759"/>
    </source>
</evidence>
<gene>
    <name evidence="2" type="ORF">D3273_04670</name>
</gene>
<reference evidence="2 3" key="2">
    <citation type="submission" date="2019-02" db="EMBL/GenBank/DDBJ databases">
        <title>'Lichenibacterium ramalinii' gen. nov. sp. nov., 'Lichenibacterium minor' gen. nov. sp. nov.</title>
        <authorList>
            <person name="Pankratov T."/>
        </authorList>
    </citation>
    <scope>NUCLEOTIDE SEQUENCE [LARGE SCALE GENOMIC DNA]</scope>
    <source>
        <strain evidence="2 3">RmlP026</strain>
    </source>
</reference>
<name>A0A4Q2UDJ7_9HYPH</name>
<reference evidence="2 3" key="1">
    <citation type="submission" date="2018-12" db="EMBL/GenBank/DDBJ databases">
        <authorList>
            <person name="Grouzdev D.S."/>
            <person name="Krutkina M.S."/>
        </authorList>
    </citation>
    <scope>NUCLEOTIDE SEQUENCE [LARGE SCALE GENOMIC DNA]</scope>
    <source>
        <strain evidence="2 3">RmlP026</strain>
    </source>
</reference>
<organism evidence="2 3">
    <name type="scientific">Lichenibacterium minor</name>
    <dbReference type="NCBI Taxonomy" id="2316528"/>
    <lineage>
        <taxon>Bacteria</taxon>
        <taxon>Pseudomonadati</taxon>
        <taxon>Pseudomonadota</taxon>
        <taxon>Alphaproteobacteria</taxon>
        <taxon>Hyphomicrobiales</taxon>
        <taxon>Lichenihabitantaceae</taxon>
        <taxon>Lichenibacterium</taxon>
    </lineage>
</organism>
<sequence length="78" mass="8100">MKIVATLAFAGLAGLFLAGSAEAMPLAPAGVAKAPVVDVAVVITKTVRRGPFGGRRVVKRVVRRGPMGRTVTTTRTVR</sequence>
<accession>A0A4Q2UDJ7</accession>